<dbReference type="PIRSF" id="PIRSF005895">
    <property type="entry name" value="UCP005895_mtase"/>
    <property type="match status" value="1"/>
</dbReference>
<dbReference type="InterPro" id="IPR029063">
    <property type="entry name" value="SAM-dependent_MTases_sf"/>
</dbReference>
<protein>
    <recommendedName>
        <fullName evidence="1">N(4)-bis(aminopropyl)spermidine synthase</fullName>
        <ecNumber evidence="1">2.5.1.128</ecNumber>
    </recommendedName>
    <alternativeName>
        <fullName evidence="1">Branched-chain polyamine synthase A</fullName>
    </alternativeName>
</protein>
<name>O28662_ARCFU</name>
<dbReference type="PIR" id="B69451">
    <property type="entry name" value="B69451"/>
</dbReference>
<keyword evidence="5" id="KW-1185">Reference proteome</keyword>
<dbReference type="Pfam" id="PF01861">
    <property type="entry name" value="BpsA_C"/>
    <property type="match status" value="1"/>
</dbReference>
<evidence type="ECO:0000259" key="3">
    <source>
        <dbReference type="Pfam" id="PF14947"/>
    </source>
</evidence>
<dbReference type="Gene3D" id="3.40.50.150">
    <property type="entry name" value="Vaccinia Virus protein VP39"/>
    <property type="match status" value="1"/>
</dbReference>
<dbReference type="eggNOG" id="arCOG00913">
    <property type="taxonomic scope" value="Archaea"/>
</dbReference>
<dbReference type="HAMAP" id="MF_01947">
    <property type="entry name" value="Aminopropyltransf_BpsA"/>
    <property type="match status" value="1"/>
</dbReference>
<comment type="function">
    <text evidence="1">Involved in the biosynthesis of branched-chain polyamines, which support the growth of thermophiles under high-temperature conditions. Catalyzes the sequential condensation of spermidine with the aminopropyl groups of decarboxylated S-adenosylmethionines to produce N(4)-bis(aminopropyl)spermidine via N(4)-aminopropylspermidine.</text>
</comment>
<sequence>MIQARSRRPLSCSLRSSSQNPIATTFLTGGKMDRIVRQILVKLLGGERSVYELIYYQDASLREFFELLNSLRDEGLIEVESGKVRITEKGREVAEKERLKFCGDVECECCEGTGLSINPYFKEILQKYSEIAKDRPETIEVYDQGFISLEGVIRRVEFVYDRGDLNGRIFVVGDDDLFGIAASLTGMPEKVAVVDIDERLINFINRVAEEYSLNVEAFVYDVQQAFPDELKRKFDVFVTDPVETIPGLKLFLSRGVSTLKGVGGAGYFGITTLEASRRKWYEIQRMIHDMGFIITDLRRRFNVYPEDEKNFFRFQEKLPIVRHLQAKVDFNWYNSTLFRIEAVKEPKPIVEGEMIIDEKVYKDDESWATPY</sequence>
<feature type="domain" description="N(4)-bis(aminopropyl)spermidine synthase C-terminal" evidence="2">
    <location>
        <begin position="123"/>
        <end position="367"/>
    </location>
</feature>
<dbReference type="InterPro" id="IPR038723">
    <property type="entry name" value="ArnR1-like_HTH"/>
</dbReference>
<dbReference type="PhylomeDB" id="O28662"/>
<dbReference type="InterPro" id="IPR002723">
    <property type="entry name" value="BpsA_C"/>
</dbReference>
<evidence type="ECO:0000259" key="2">
    <source>
        <dbReference type="Pfam" id="PF01861"/>
    </source>
</evidence>
<dbReference type="KEGG" id="afu:AF_1611"/>
<organism evidence="4 5">
    <name type="scientific">Archaeoglobus fulgidus (strain ATCC 49558 / DSM 4304 / JCM 9628 / NBRC 100126 / VC-16)</name>
    <dbReference type="NCBI Taxonomy" id="224325"/>
    <lineage>
        <taxon>Archaea</taxon>
        <taxon>Methanobacteriati</taxon>
        <taxon>Methanobacteriota</taxon>
        <taxon>Archaeoglobi</taxon>
        <taxon>Archaeoglobales</taxon>
        <taxon>Archaeoglobaceae</taxon>
        <taxon>Archaeoglobus</taxon>
    </lineage>
</organism>
<dbReference type="InterPro" id="IPR014435">
    <property type="entry name" value="BpsA"/>
</dbReference>
<dbReference type="SUPFAM" id="SSF46785">
    <property type="entry name" value="Winged helix' DNA-binding domain"/>
    <property type="match status" value="1"/>
</dbReference>
<dbReference type="HOGENOM" id="CLU_042160_0_0_2"/>
<accession>O28662</accession>
<proteinExistence type="inferred from homology"/>
<dbReference type="GO" id="GO:0005737">
    <property type="term" value="C:cytoplasm"/>
    <property type="evidence" value="ECO:0007669"/>
    <property type="project" value="UniProtKB-SubCell"/>
</dbReference>
<dbReference type="PANTHER" id="PTHR23290:SF0">
    <property type="entry name" value="RRNA N6-ADENOSINE-METHYLTRANSFERASE METTL5"/>
    <property type="match status" value="1"/>
</dbReference>
<dbReference type="GO" id="GO:0006596">
    <property type="term" value="P:polyamine biosynthetic process"/>
    <property type="evidence" value="ECO:0007669"/>
    <property type="project" value="UniProtKB-UniRule"/>
</dbReference>
<dbReference type="Gene3D" id="1.10.10.10">
    <property type="entry name" value="Winged helix-like DNA-binding domain superfamily/Winged helix DNA-binding domain"/>
    <property type="match status" value="1"/>
</dbReference>
<evidence type="ECO:0000256" key="1">
    <source>
        <dbReference type="HAMAP-Rule" id="MF_01947"/>
    </source>
</evidence>
<comment type="catalytic activity">
    <reaction evidence="1">
        <text>2 S-adenosyl 3-(methylsulfanyl)propylamine + spermidine = N(4)-bis(aminopropyl)spermidine + 2 S-methyl-5'-thioadenosine + 2 H(+)</text>
        <dbReference type="Rhea" id="RHEA:44132"/>
        <dbReference type="ChEBI" id="CHEBI:15378"/>
        <dbReference type="ChEBI" id="CHEBI:17509"/>
        <dbReference type="ChEBI" id="CHEBI:57443"/>
        <dbReference type="ChEBI" id="CHEBI:57834"/>
        <dbReference type="ChEBI" id="CHEBI:82771"/>
        <dbReference type="EC" id="2.5.1.128"/>
    </reaction>
</comment>
<dbReference type="SUPFAM" id="SSF53335">
    <property type="entry name" value="S-adenosyl-L-methionine-dependent methyltransferases"/>
    <property type="match status" value="1"/>
</dbReference>
<dbReference type="Proteomes" id="UP000002199">
    <property type="component" value="Chromosome"/>
</dbReference>
<dbReference type="EnsemblBacteria" id="AAB89636">
    <property type="protein sequence ID" value="AAB89636"/>
    <property type="gene ID" value="AF_1611"/>
</dbReference>
<comment type="subcellular location">
    <subcellularLocation>
        <location evidence="1">Cytoplasm</location>
    </subcellularLocation>
</comment>
<gene>
    <name evidence="1" type="primary">bpsA</name>
    <name evidence="4" type="ordered locus">AF_1611</name>
</gene>
<dbReference type="InterPro" id="IPR036388">
    <property type="entry name" value="WH-like_DNA-bd_sf"/>
</dbReference>
<dbReference type="EC" id="2.5.1.128" evidence="1"/>
<dbReference type="STRING" id="224325.AF_1611"/>
<dbReference type="PaxDb" id="224325-AF_1611"/>
<evidence type="ECO:0000313" key="4">
    <source>
        <dbReference type="EMBL" id="AAB89636.1"/>
    </source>
</evidence>
<reference evidence="4 5" key="1">
    <citation type="journal article" date="1997" name="Nature">
        <title>The complete genome sequence of the hyperthermophilic, sulphate-reducing archaeon Archaeoglobus fulgidus.</title>
        <authorList>
            <person name="Klenk H.P."/>
            <person name="Clayton R.A."/>
            <person name="Tomb J."/>
            <person name="White O."/>
            <person name="Nelson K.E."/>
            <person name="Ketchum K.A."/>
            <person name="Dodson R.J."/>
            <person name="Gwinn M."/>
            <person name="Hickey E.K."/>
            <person name="Peterson J.D."/>
            <person name="Richardson D.L."/>
            <person name="Kerlavage A.R."/>
            <person name="Graham D.E."/>
            <person name="Kyrpides N.C."/>
            <person name="Fleischmann R.D."/>
            <person name="Quackenbush J."/>
            <person name="Lee N.H."/>
            <person name="Sutton G.G."/>
            <person name="Gill S."/>
            <person name="Kirkness E.F."/>
            <person name="Dougherty B.A."/>
            <person name="McKenney K."/>
            <person name="Adams M.D."/>
            <person name="Loftus B."/>
            <person name="Peterson S."/>
            <person name="Reich C.I."/>
            <person name="McNeil L.K."/>
            <person name="Badger J.H."/>
            <person name="Glodek A."/>
            <person name="Zhou L."/>
            <person name="Overbeek R."/>
            <person name="Gocayne J.D."/>
            <person name="Weidman J.F."/>
            <person name="McDonald L."/>
            <person name="Utterback T."/>
            <person name="Cotton M.D."/>
            <person name="Spriggs T."/>
            <person name="Artiach P."/>
            <person name="Kaine B.P."/>
            <person name="Sykes S.M."/>
            <person name="Sadow P.W."/>
            <person name="D'Andrea K.P."/>
            <person name="Bowman C."/>
            <person name="Fujii C."/>
            <person name="Garland S.A."/>
            <person name="Mason T.M."/>
            <person name="Olsen G.J."/>
            <person name="Fraser C.M."/>
            <person name="Smith H.O."/>
            <person name="Woese C.R."/>
            <person name="Venter J.C."/>
        </authorList>
    </citation>
    <scope>NUCLEOTIDE SEQUENCE [LARGE SCALE GENOMIC DNA]</scope>
    <source>
        <strain evidence="5">ATCC 49558 / DSM 4304 / JCM 9628 / NBRC 100126 / VC-16</strain>
    </source>
</reference>
<keyword evidence="1" id="KW-0808">Transferase</keyword>
<comment type="similarity">
    <text evidence="1">Belongs to the branched-chain polyamine synthase family.</text>
</comment>
<keyword evidence="1" id="KW-0620">Polyamine biosynthesis</keyword>
<dbReference type="AlphaFoldDB" id="O28662"/>
<dbReference type="GO" id="GO:0016765">
    <property type="term" value="F:transferase activity, transferring alkyl or aryl (other than methyl) groups"/>
    <property type="evidence" value="ECO:0007669"/>
    <property type="project" value="UniProtKB-UniRule"/>
</dbReference>
<dbReference type="InterPro" id="IPR036390">
    <property type="entry name" value="WH_DNA-bd_sf"/>
</dbReference>
<dbReference type="PANTHER" id="PTHR23290">
    <property type="entry name" value="RRNA N6-ADENOSINE-METHYLTRANSFERASE METTL5"/>
    <property type="match status" value="1"/>
</dbReference>
<dbReference type="Pfam" id="PF14947">
    <property type="entry name" value="HTH_45"/>
    <property type="match status" value="1"/>
</dbReference>
<feature type="domain" description="ArnR1-like winged helix-turn-helix" evidence="3">
    <location>
        <begin position="34"/>
        <end position="96"/>
    </location>
</feature>
<comment type="pathway">
    <text evidence="1">Amine and polyamine biosynthesis.</text>
</comment>
<dbReference type="InterPro" id="IPR051720">
    <property type="entry name" value="rRNA_MeTrfase/Polyamine_Synth"/>
</dbReference>
<evidence type="ECO:0000313" key="5">
    <source>
        <dbReference type="Proteomes" id="UP000002199"/>
    </source>
</evidence>
<keyword evidence="1" id="KW-0963">Cytoplasm</keyword>
<dbReference type="EMBL" id="AE000782">
    <property type="protein sequence ID" value="AAB89636.1"/>
    <property type="molecule type" value="Genomic_DNA"/>
</dbReference>